<dbReference type="Proteomes" id="UP001341840">
    <property type="component" value="Unassembled WGS sequence"/>
</dbReference>
<organism evidence="2 3">
    <name type="scientific">Stylosanthes scabra</name>
    <dbReference type="NCBI Taxonomy" id="79078"/>
    <lineage>
        <taxon>Eukaryota</taxon>
        <taxon>Viridiplantae</taxon>
        <taxon>Streptophyta</taxon>
        <taxon>Embryophyta</taxon>
        <taxon>Tracheophyta</taxon>
        <taxon>Spermatophyta</taxon>
        <taxon>Magnoliopsida</taxon>
        <taxon>eudicotyledons</taxon>
        <taxon>Gunneridae</taxon>
        <taxon>Pentapetalae</taxon>
        <taxon>rosids</taxon>
        <taxon>fabids</taxon>
        <taxon>Fabales</taxon>
        <taxon>Fabaceae</taxon>
        <taxon>Papilionoideae</taxon>
        <taxon>50 kb inversion clade</taxon>
        <taxon>dalbergioids sensu lato</taxon>
        <taxon>Dalbergieae</taxon>
        <taxon>Pterocarpus clade</taxon>
        <taxon>Stylosanthes</taxon>
    </lineage>
</organism>
<evidence type="ECO:0000256" key="1">
    <source>
        <dbReference type="SAM" id="MobiDB-lite"/>
    </source>
</evidence>
<feature type="compositionally biased region" description="Low complexity" evidence="1">
    <location>
        <begin position="77"/>
        <end position="86"/>
    </location>
</feature>
<accession>A0ABU6URS9</accession>
<feature type="region of interest" description="Disordered" evidence="1">
    <location>
        <begin position="77"/>
        <end position="148"/>
    </location>
</feature>
<sequence length="192" mass="20671">MAIRYEPLPESTAKSNMETAKEILENPAMINRSLSLGLAAMSSSQASTDSTKVDYTPLGHETNHVLISSSCPASASTAATTSSSLAPPHPEITITSPIREVEVEDEGPFTVPTPEKPKIEDTSNLESVKPSENKEDSHLEDASKSQAVDPELILKKVNQILACLNHSLEEIVANAEIKAQLLEATDGWIRKP</sequence>
<keyword evidence="3" id="KW-1185">Reference proteome</keyword>
<name>A0ABU6URS9_9FABA</name>
<dbReference type="EMBL" id="JASCZI010122171">
    <property type="protein sequence ID" value="MED6163834.1"/>
    <property type="molecule type" value="Genomic_DNA"/>
</dbReference>
<feature type="compositionally biased region" description="Basic and acidic residues" evidence="1">
    <location>
        <begin position="129"/>
        <end position="143"/>
    </location>
</feature>
<protein>
    <submittedName>
        <fullName evidence="2">Uncharacterized protein</fullName>
    </submittedName>
</protein>
<reference evidence="2 3" key="1">
    <citation type="journal article" date="2023" name="Plants (Basel)">
        <title>Bridging the Gap: Combining Genomics and Transcriptomics Approaches to Understand Stylosanthes scabra, an Orphan Legume from the Brazilian Caatinga.</title>
        <authorList>
            <person name="Ferreira-Neto J.R.C."/>
            <person name="da Silva M.D."/>
            <person name="Binneck E."/>
            <person name="de Melo N.F."/>
            <person name="da Silva R.H."/>
            <person name="de Melo A.L.T.M."/>
            <person name="Pandolfi V."/>
            <person name="Bustamante F.O."/>
            <person name="Brasileiro-Vidal A.C."/>
            <person name="Benko-Iseppon A.M."/>
        </authorList>
    </citation>
    <scope>NUCLEOTIDE SEQUENCE [LARGE SCALE GENOMIC DNA]</scope>
    <source>
        <tissue evidence="2">Leaves</tissue>
    </source>
</reference>
<proteinExistence type="predicted"/>
<comment type="caution">
    <text evidence="2">The sequence shown here is derived from an EMBL/GenBank/DDBJ whole genome shotgun (WGS) entry which is preliminary data.</text>
</comment>
<evidence type="ECO:0000313" key="2">
    <source>
        <dbReference type="EMBL" id="MED6163834.1"/>
    </source>
</evidence>
<evidence type="ECO:0000313" key="3">
    <source>
        <dbReference type="Proteomes" id="UP001341840"/>
    </source>
</evidence>
<gene>
    <name evidence="2" type="ORF">PIB30_083877</name>
</gene>